<evidence type="ECO:0000256" key="5">
    <source>
        <dbReference type="SAM" id="MobiDB-lite"/>
    </source>
</evidence>
<feature type="transmembrane region" description="Helical" evidence="6">
    <location>
        <begin position="78"/>
        <end position="96"/>
    </location>
</feature>
<feature type="transmembrane region" description="Helical" evidence="6">
    <location>
        <begin position="304"/>
        <end position="327"/>
    </location>
</feature>
<keyword evidence="9" id="KW-1185">Reference proteome</keyword>
<feature type="transmembrane region" description="Helical" evidence="6">
    <location>
        <begin position="141"/>
        <end position="162"/>
    </location>
</feature>
<evidence type="ECO:0000313" key="8">
    <source>
        <dbReference type="EMBL" id="CAD6517241.1"/>
    </source>
</evidence>
<organism evidence="8 9">
    <name type="scientific">Paraburkholderia hiiakae</name>
    <dbReference type="NCBI Taxonomy" id="1081782"/>
    <lineage>
        <taxon>Bacteria</taxon>
        <taxon>Pseudomonadati</taxon>
        <taxon>Pseudomonadota</taxon>
        <taxon>Betaproteobacteria</taxon>
        <taxon>Burkholderiales</taxon>
        <taxon>Burkholderiaceae</taxon>
        <taxon>Paraburkholderia</taxon>
    </lineage>
</organism>
<evidence type="ECO:0000256" key="4">
    <source>
        <dbReference type="ARBA" id="ARBA00023136"/>
    </source>
</evidence>
<dbReference type="CDD" id="cd17353">
    <property type="entry name" value="MFS_OFA_like"/>
    <property type="match status" value="1"/>
</dbReference>
<dbReference type="InterPro" id="IPR011701">
    <property type="entry name" value="MFS"/>
</dbReference>
<dbReference type="InterPro" id="IPR005829">
    <property type="entry name" value="Sugar_transporter_CS"/>
</dbReference>
<comment type="subcellular location">
    <subcellularLocation>
        <location evidence="1">Membrane</location>
        <topology evidence="1">Multi-pass membrane protein</topology>
    </subcellularLocation>
</comment>
<proteinExistence type="predicted"/>
<feature type="transmembrane region" description="Helical" evidence="6">
    <location>
        <begin position="280"/>
        <end position="298"/>
    </location>
</feature>
<dbReference type="Pfam" id="PF07690">
    <property type="entry name" value="MFS_1"/>
    <property type="match status" value="2"/>
</dbReference>
<dbReference type="Proteomes" id="UP000656319">
    <property type="component" value="Unassembled WGS sequence"/>
</dbReference>
<keyword evidence="4 6" id="KW-0472">Membrane</keyword>
<evidence type="ECO:0000256" key="2">
    <source>
        <dbReference type="ARBA" id="ARBA00022692"/>
    </source>
</evidence>
<feature type="transmembrane region" description="Helical" evidence="6">
    <location>
        <begin position="214"/>
        <end position="235"/>
    </location>
</feature>
<comment type="caution">
    <text evidence="8">The sequence shown here is derived from an EMBL/GenBank/DDBJ whole genome shotgun (WGS) entry which is preliminary data.</text>
</comment>
<feature type="transmembrane region" description="Helical" evidence="6">
    <location>
        <begin position="102"/>
        <end position="120"/>
    </location>
</feature>
<evidence type="ECO:0000259" key="7">
    <source>
        <dbReference type="PROSITE" id="PS50850"/>
    </source>
</evidence>
<dbReference type="RefSeq" id="WP_201694634.1">
    <property type="nucleotide sequence ID" value="NZ_CAJHCQ010000002.1"/>
</dbReference>
<protein>
    <submittedName>
        <fullName evidence="8">MFS-type transporter YhjX</fullName>
    </submittedName>
</protein>
<feature type="transmembrane region" description="Helical" evidence="6">
    <location>
        <begin position="168"/>
        <end position="186"/>
    </location>
</feature>
<feature type="transmembrane region" description="Helical" evidence="6">
    <location>
        <begin position="339"/>
        <end position="360"/>
    </location>
</feature>
<accession>A0ABM8NCD3</accession>
<sequence length="414" mass="43751">MNQTSSSGRAWVVLAGTLIAQLVLGSIYTWSLFNQPLVTEFGWPLSKIALTFAFTTFFLAIGASCCAWLERTFGIRQTLFGAALLLCAGLALASRAESLMQLYLTAGVMVGFANGVGYMMTLTNMIRWMPERKGLISGLSISAYGLGSFVFKYVNVALIAHFGVSSAFTYWGLLIALGLVAIVPLISSAPEQQSTPGSSITGYTLREALRKPQAYLIFAVLFTTCMGGLYSISVATDVGLRLVHLTRPEAVEVVSIMALANIAGRLIMGPGSDRIGRKPVLAFGLILMLLGVSTLLFVPLSKGVFLLAMAAITFSFGGSLTVYPALVGDYFGVKNVNQIYGLIYQGFGVSALTGAIIGVVGGGLQGPFFGIVGLCVVSLVIITMLRPPSEKAPQRRKAPAPATRPVLGKATTSA</sequence>
<feature type="transmembrane region" description="Helical" evidence="6">
    <location>
        <begin position="250"/>
        <end position="268"/>
    </location>
</feature>
<evidence type="ECO:0000256" key="1">
    <source>
        <dbReference type="ARBA" id="ARBA00004141"/>
    </source>
</evidence>
<keyword evidence="3 6" id="KW-1133">Transmembrane helix</keyword>
<dbReference type="InterPro" id="IPR020846">
    <property type="entry name" value="MFS_dom"/>
</dbReference>
<dbReference type="Gene3D" id="1.20.1250.20">
    <property type="entry name" value="MFS general substrate transporter like domains"/>
    <property type="match status" value="2"/>
</dbReference>
<gene>
    <name evidence="8" type="primary">yhjX</name>
    <name evidence="8" type="ORF">LMG27952_00820</name>
</gene>
<feature type="transmembrane region" description="Helical" evidence="6">
    <location>
        <begin position="49"/>
        <end position="69"/>
    </location>
</feature>
<dbReference type="EMBL" id="CAJHCQ010000002">
    <property type="protein sequence ID" value="CAD6517241.1"/>
    <property type="molecule type" value="Genomic_DNA"/>
</dbReference>
<evidence type="ECO:0000256" key="6">
    <source>
        <dbReference type="SAM" id="Phobius"/>
    </source>
</evidence>
<dbReference type="InterPro" id="IPR050327">
    <property type="entry name" value="Proton-linked_MCT"/>
</dbReference>
<feature type="domain" description="Major facilitator superfamily (MFS) profile" evidence="7">
    <location>
        <begin position="9"/>
        <end position="390"/>
    </location>
</feature>
<feature type="transmembrane region" description="Helical" evidence="6">
    <location>
        <begin position="366"/>
        <end position="385"/>
    </location>
</feature>
<keyword evidence="2 6" id="KW-0812">Transmembrane</keyword>
<name>A0ABM8NCD3_9BURK</name>
<reference evidence="8 9" key="1">
    <citation type="submission" date="2020-10" db="EMBL/GenBank/DDBJ databases">
        <authorList>
            <person name="Peeters C."/>
        </authorList>
    </citation>
    <scope>NUCLEOTIDE SEQUENCE [LARGE SCALE GENOMIC DNA]</scope>
    <source>
        <strain evidence="8 9">LMG 27952</strain>
    </source>
</reference>
<evidence type="ECO:0000256" key="3">
    <source>
        <dbReference type="ARBA" id="ARBA00022989"/>
    </source>
</evidence>
<dbReference type="PANTHER" id="PTHR11360:SF317">
    <property type="entry name" value="MAJOR FACILITATOR SUPERFAMILY (MFS) PROFILE DOMAIN-CONTAINING PROTEIN-RELATED"/>
    <property type="match status" value="1"/>
</dbReference>
<feature type="region of interest" description="Disordered" evidence="5">
    <location>
        <begin position="391"/>
        <end position="414"/>
    </location>
</feature>
<dbReference type="PANTHER" id="PTHR11360">
    <property type="entry name" value="MONOCARBOXYLATE TRANSPORTER"/>
    <property type="match status" value="1"/>
</dbReference>
<evidence type="ECO:0000313" key="9">
    <source>
        <dbReference type="Proteomes" id="UP000656319"/>
    </source>
</evidence>
<dbReference type="PROSITE" id="PS00216">
    <property type="entry name" value="SUGAR_TRANSPORT_1"/>
    <property type="match status" value="1"/>
</dbReference>
<dbReference type="InterPro" id="IPR036259">
    <property type="entry name" value="MFS_trans_sf"/>
</dbReference>
<dbReference type="SUPFAM" id="SSF103473">
    <property type="entry name" value="MFS general substrate transporter"/>
    <property type="match status" value="1"/>
</dbReference>
<dbReference type="PROSITE" id="PS50850">
    <property type="entry name" value="MFS"/>
    <property type="match status" value="1"/>
</dbReference>